<evidence type="ECO:0000256" key="7">
    <source>
        <dbReference type="SAM" id="Phobius"/>
    </source>
</evidence>
<keyword evidence="5 7" id="KW-0472">Membrane</keyword>
<evidence type="ECO:0000256" key="4">
    <source>
        <dbReference type="ARBA" id="ARBA00022989"/>
    </source>
</evidence>
<feature type="transmembrane region" description="Helical" evidence="7">
    <location>
        <begin position="134"/>
        <end position="153"/>
    </location>
</feature>
<dbReference type="RefSeq" id="XP_006816707.1">
    <property type="nucleotide sequence ID" value="XM_006816644.1"/>
</dbReference>
<evidence type="ECO:0000256" key="6">
    <source>
        <dbReference type="SAM" id="MobiDB-lite"/>
    </source>
</evidence>
<keyword evidence="4 7" id="KW-1133">Transmembrane helix</keyword>
<dbReference type="InterPro" id="IPR000326">
    <property type="entry name" value="PAP2/HPO"/>
</dbReference>
<evidence type="ECO:0000256" key="1">
    <source>
        <dbReference type="ARBA" id="ARBA00004141"/>
    </source>
</evidence>
<evidence type="ECO:0000256" key="5">
    <source>
        <dbReference type="ARBA" id="ARBA00023136"/>
    </source>
</evidence>
<sequence>MHVLGGFATWIIVDIGQLMIGRLTPHFLTICMDDLSDCTTINNNDECDSSGIPESCDDDMKNCDYLNDARMSFPNTYAALSAYAAVYCGLYISSVFTITLTRLTRPFLVLGLLLLAYMAGLSEVAINQCFWSDVLIGYVIGATVGGYLGYFVLDYFKGKPQYSAHNFPTEMQDLVVMNPMHPVNKAAMTNDPIPDQPMKNSDVQTGPNRLSYTYDGSMGQLSQPGVDESTWRGPDTITGTI</sequence>
<keyword evidence="9" id="KW-1185">Reference proteome</keyword>
<dbReference type="Gene3D" id="1.20.144.10">
    <property type="entry name" value="Phosphatidic acid phosphatase type 2/haloperoxidase"/>
    <property type="match status" value="1"/>
</dbReference>
<evidence type="ECO:0000259" key="8">
    <source>
        <dbReference type="Pfam" id="PF01569"/>
    </source>
</evidence>
<comment type="similarity">
    <text evidence="2">Belongs to the PA-phosphatase related phosphoesterase family.</text>
</comment>
<dbReference type="SUPFAM" id="SSF48317">
    <property type="entry name" value="Acid phosphatase/Vanadium-dependent haloperoxidase"/>
    <property type="match status" value="1"/>
</dbReference>
<protein>
    <submittedName>
        <fullName evidence="10">Lipid phosphate phosphatase-related protein type 5-like isoform X2</fullName>
    </submittedName>
</protein>
<keyword evidence="3 7" id="KW-0812">Transmembrane</keyword>
<reference evidence="10" key="1">
    <citation type="submission" date="2025-08" db="UniProtKB">
        <authorList>
            <consortium name="RefSeq"/>
        </authorList>
    </citation>
    <scope>IDENTIFICATION</scope>
    <source>
        <tissue evidence="10">Testes</tissue>
    </source>
</reference>
<feature type="domain" description="Phosphatidic acid phosphatase type 2/haloperoxidase" evidence="8">
    <location>
        <begin position="12"/>
        <end position="148"/>
    </location>
</feature>
<dbReference type="Pfam" id="PF01569">
    <property type="entry name" value="PAP2"/>
    <property type="match status" value="1"/>
</dbReference>
<evidence type="ECO:0000313" key="9">
    <source>
        <dbReference type="Proteomes" id="UP000694865"/>
    </source>
</evidence>
<dbReference type="InterPro" id="IPR036938">
    <property type="entry name" value="PAP2/HPO_sf"/>
</dbReference>
<feature type="transmembrane region" description="Helical" evidence="7">
    <location>
        <begin position="77"/>
        <end position="100"/>
    </location>
</feature>
<accession>A0ABM0M9L6</accession>
<dbReference type="InterPro" id="IPR043216">
    <property type="entry name" value="PAP-like"/>
</dbReference>
<comment type="subcellular location">
    <subcellularLocation>
        <location evidence="1">Membrane</location>
        <topology evidence="1">Multi-pass membrane protein</topology>
    </subcellularLocation>
</comment>
<evidence type="ECO:0000313" key="10">
    <source>
        <dbReference type="RefSeq" id="XP_006816707.1"/>
    </source>
</evidence>
<dbReference type="GeneID" id="102802014"/>
<name>A0ABM0M9L6_SACKO</name>
<evidence type="ECO:0000256" key="2">
    <source>
        <dbReference type="ARBA" id="ARBA00008816"/>
    </source>
</evidence>
<organism evidence="9 10">
    <name type="scientific">Saccoglossus kowalevskii</name>
    <name type="common">Acorn worm</name>
    <dbReference type="NCBI Taxonomy" id="10224"/>
    <lineage>
        <taxon>Eukaryota</taxon>
        <taxon>Metazoa</taxon>
        <taxon>Hemichordata</taxon>
        <taxon>Enteropneusta</taxon>
        <taxon>Harrimaniidae</taxon>
        <taxon>Saccoglossus</taxon>
    </lineage>
</organism>
<gene>
    <name evidence="10" type="primary">LOC102802014</name>
</gene>
<dbReference type="PANTHER" id="PTHR10165">
    <property type="entry name" value="LIPID PHOSPHATE PHOSPHATASE"/>
    <property type="match status" value="1"/>
</dbReference>
<dbReference type="Proteomes" id="UP000694865">
    <property type="component" value="Unplaced"/>
</dbReference>
<dbReference type="PANTHER" id="PTHR10165:SF102">
    <property type="entry name" value="PHOSPHATIDIC ACID PHOSPHATASE TYPE 2_HALOPEROXIDASE DOMAIN-CONTAINING PROTEIN"/>
    <property type="match status" value="1"/>
</dbReference>
<feature type="region of interest" description="Disordered" evidence="6">
    <location>
        <begin position="221"/>
        <end position="241"/>
    </location>
</feature>
<proteinExistence type="inferred from homology"/>
<feature type="transmembrane region" description="Helical" evidence="7">
    <location>
        <begin position="107"/>
        <end position="128"/>
    </location>
</feature>
<evidence type="ECO:0000256" key="3">
    <source>
        <dbReference type="ARBA" id="ARBA00022692"/>
    </source>
</evidence>